<dbReference type="Proteomes" id="UP000694844">
    <property type="component" value="Chromosome 6"/>
</dbReference>
<feature type="chain" id="PRO_5034967135" evidence="1">
    <location>
        <begin position="20"/>
        <end position="232"/>
    </location>
</feature>
<dbReference type="AlphaFoldDB" id="A0A8B8A784"/>
<organism evidence="2 3">
    <name type="scientific">Crassostrea virginica</name>
    <name type="common">Eastern oyster</name>
    <dbReference type="NCBI Taxonomy" id="6565"/>
    <lineage>
        <taxon>Eukaryota</taxon>
        <taxon>Metazoa</taxon>
        <taxon>Spiralia</taxon>
        <taxon>Lophotrochozoa</taxon>
        <taxon>Mollusca</taxon>
        <taxon>Bivalvia</taxon>
        <taxon>Autobranchia</taxon>
        <taxon>Pteriomorphia</taxon>
        <taxon>Ostreida</taxon>
        <taxon>Ostreoidea</taxon>
        <taxon>Ostreidae</taxon>
        <taxon>Crassostrea</taxon>
    </lineage>
</organism>
<accession>A0A8B8A784</accession>
<evidence type="ECO:0000313" key="3">
    <source>
        <dbReference type="RefSeq" id="XP_022287020.1"/>
    </source>
</evidence>
<keyword evidence="2" id="KW-1185">Reference proteome</keyword>
<keyword evidence="1" id="KW-0732">Signal</keyword>
<feature type="signal peptide" evidence="1">
    <location>
        <begin position="1"/>
        <end position="19"/>
    </location>
</feature>
<dbReference type="GeneID" id="111099847"/>
<reference evidence="3" key="1">
    <citation type="submission" date="2025-08" db="UniProtKB">
        <authorList>
            <consortium name="RefSeq"/>
        </authorList>
    </citation>
    <scope>IDENTIFICATION</scope>
    <source>
        <tissue evidence="3">Whole sample</tissue>
    </source>
</reference>
<evidence type="ECO:0000256" key="1">
    <source>
        <dbReference type="SAM" id="SignalP"/>
    </source>
</evidence>
<protein>
    <submittedName>
        <fullName evidence="3">Uncharacterized protein LOC111099847</fullName>
    </submittedName>
</protein>
<dbReference type="InterPro" id="IPR045860">
    <property type="entry name" value="Snake_toxin-like_sf"/>
</dbReference>
<dbReference type="SUPFAM" id="SSF57302">
    <property type="entry name" value="Snake toxin-like"/>
    <property type="match status" value="1"/>
</dbReference>
<name>A0A8B8A784_CRAVI</name>
<proteinExistence type="predicted"/>
<dbReference type="KEGG" id="cvn:111099847"/>
<evidence type="ECO:0000313" key="2">
    <source>
        <dbReference type="Proteomes" id="UP000694844"/>
    </source>
</evidence>
<sequence>MKTQIAFFVSIFLFDFISAGPICIQCLDVADITECITRTVQCADNEQCYLEKSTNEDLSISYNAGCRSKRVCDIMTLLSAGRKRLVNCNSCCGDAPDQYGPCNAKLCGLHPVALQDTCVVCDGIHSDVASCTTAATCPPNEVCYTGIRIVGTLIRYVFGCYEERVCHAFVGNNDKDSSIRPLHTRAIHGDQGTPICDACCKGDKCNAADCFQIRQNMTLDQFNSGDVSPTTY</sequence>
<dbReference type="RefSeq" id="XP_022287020.1">
    <property type="nucleotide sequence ID" value="XM_022431312.1"/>
</dbReference>
<dbReference type="OrthoDB" id="6050511at2759"/>
<gene>
    <name evidence="3" type="primary">LOC111099847</name>
</gene>